<evidence type="ECO:0000256" key="12">
    <source>
        <dbReference type="SAM" id="Phobius"/>
    </source>
</evidence>
<feature type="transmembrane region" description="Helical" evidence="12">
    <location>
        <begin position="446"/>
        <end position="463"/>
    </location>
</feature>
<dbReference type="RefSeq" id="WP_245978517.1">
    <property type="nucleotide sequence ID" value="NZ_AP019700.1"/>
</dbReference>
<gene>
    <name evidence="13" type="ORF">EDC65_4708</name>
</gene>
<feature type="transmembrane region" description="Helical" evidence="12">
    <location>
        <begin position="376"/>
        <end position="396"/>
    </location>
</feature>
<evidence type="ECO:0000256" key="9">
    <source>
        <dbReference type="ARBA" id="ARBA00037649"/>
    </source>
</evidence>
<dbReference type="InterPro" id="IPR050732">
    <property type="entry name" value="Beta-glucan_modifiers"/>
</dbReference>
<keyword evidence="12" id="KW-0812">Transmembrane</keyword>
<evidence type="ECO:0000313" key="14">
    <source>
        <dbReference type="Proteomes" id="UP000278222"/>
    </source>
</evidence>
<evidence type="ECO:0000256" key="4">
    <source>
        <dbReference type="ARBA" id="ARBA00023136"/>
    </source>
</evidence>
<evidence type="ECO:0000256" key="5">
    <source>
        <dbReference type="ARBA" id="ARBA00023180"/>
    </source>
</evidence>
<keyword evidence="8" id="KW-0624">Polysaccharide degradation</keyword>
<feature type="transmembrane region" description="Helical" evidence="12">
    <location>
        <begin position="417"/>
        <end position="434"/>
    </location>
</feature>
<dbReference type="GO" id="GO:0005886">
    <property type="term" value="C:plasma membrane"/>
    <property type="evidence" value="ECO:0007669"/>
    <property type="project" value="UniProtKB-SubCell"/>
</dbReference>
<feature type="transmembrane region" description="Helical" evidence="12">
    <location>
        <begin position="314"/>
        <end position="334"/>
    </location>
</feature>
<comment type="caution">
    <text evidence="13">The sequence shown here is derived from an EMBL/GenBank/DDBJ whole genome shotgun (WGS) entry which is preliminary data.</text>
</comment>
<dbReference type="GO" id="GO:0000272">
    <property type="term" value="P:polysaccharide catabolic process"/>
    <property type="evidence" value="ECO:0007669"/>
    <property type="project" value="UniProtKB-KW"/>
</dbReference>
<evidence type="ECO:0000256" key="11">
    <source>
        <dbReference type="ARBA" id="ARBA00043078"/>
    </source>
</evidence>
<dbReference type="AlphaFoldDB" id="A0A3N1KVA5"/>
<evidence type="ECO:0000256" key="6">
    <source>
        <dbReference type="ARBA" id="ARBA00023277"/>
    </source>
</evidence>
<evidence type="ECO:0000313" key="13">
    <source>
        <dbReference type="EMBL" id="ROP83177.1"/>
    </source>
</evidence>
<proteinExistence type="predicted"/>
<accession>A0A3N1KVA5</accession>
<dbReference type="Gene3D" id="3.20.20.80">
    <property type="entry name" value="Glycosidases"/>
    <property type="match status" value="1"/>
</dbReference>
<keyword evidence="3" id="KW-0378">Hydrolase</keyword>
<feature type="transmembrane region" description="Helical" evidence="12">
    <location>
        <begin position="492"/>
        <end position="511"/>
    </location>
</feature>
<keyword evidence="4 12" id="KW-0472">Membrane</keyword>
<evidence type="ECO:0000256" key="10">
    <source>
        <dbReference type="ARBA" id="ARBA00042373"/>
    </source>
</evidence>
<dbReference type="EMBL" id="RJKX01000017">
    <property type="protein sequence ID" value="ROP83177.1"/>
    <property type="molecule type" value="Genomic_DNA"/>
</dbReference>
<feature type="transmembrane region" description="Helical" evidence="12">
    <location>
        <begin position="343"/>
        <end position="364"/>
    </location>
</feature>
<evidence type="ECO:0000256" key="8">
    <source>
        <dbReference type="ARBA" id="ARBA00023326"/>
    </source>
</evidence>
<evidence type="ECO:0000256" key="1">
    <source>
        <dbReference type="ARBA" id="ARBA00004236"/>
    </source>
</evidence>
<evidence type="ECO:0000256" key="2">
    <source>
        <dbReference type="ARBA" id="ARBA00022475"/>
    </source>
</evidence>
<evidence type="ECO:0000256" key="7">
    <source>
        <dbReference type="ARBA" id="ARBA00023316"/>
    </source>
</evidence>
<dbReference type="GO" id="GO:0016787">
    <property type="term" value="F:hydrolase activity"/>
    <property type="evidence" value="ECO:0007669"/>
    <property type="project" value="UniProtKB-KW"/>
</dbReference>
<dbReference type="GO" id="GO:0071555">
    <property type="term" value="P:cell wall organization"/>
    <property type="evidence" value="ECO:0007669"/>
    <property type="project" value="UniProtKB-KW"/>
</dbReference>
<dbReference type="PANTHER" id="PTHR16631">
    <property type="entry name" value="GLUCAN 1,3-BETA-GLUCOSIDASE"/>
    <property type="match status" value="1"/>
</dbReference>
<keyword evidence="2" id="KW-1003">Cell membrane</keyword>
<keyword evidence="6" id="KW-0119">Carbohydrate metabolism</keyword>
<keyword evidence="5" id="KW-0325">Glycoprotein</keyword>
<dbReference type="Proteomes" id="UP000278222">
    <property type="component" value="Unassembled WGS sequence"/>
</dbReference>
<sequence>MLRLLALAVGAVAAVAANWLFWSLPNRPYDLEARPLGIIRSVSFAPFRDGQSPLVERYPSAAEIEEDLTLLKGRVGGIRTYTSLEGLEVVPEIARRLGMEVTMSAWIGSDPKVNDKEVASLIRLANAYPDVIKRVIVGNEVLLRKEQKPDALAGYLRQVKAGVKQPVSYADVWEFWKRNAALAAEVDFITIHILPYWENHPSSVEDMETHVMDAYREIEAAFPGKKLLIGEAGWPSAGRSRGPAVPTLVNKARFINGFRVLAAEKGVDYNLIEAFDQGWKAKLEGTVGANWGLFSTERVAKWGADGKVVENRHWRTHFALTSAAALLLLGWIAFTRRSLSPHAALWIAAGSQVIATSALAAILLDWNHAYSTYRLLWTGFVAAITLASAAGFAFAFRSLGAAESVPAPGWARYLGRLYAVWAVLAAGHTLLLAFDGRYRDFPNELFALPLLATLVFVAARYALGRAHGRAGLAIDGLFGPGSGPAVAGDHRAILFGASIMAAIGMVIGETLANREALIWAGMAVLIAIPMAFGMRLPARPARPA</sequence>
<comment type="subcellular location">
    <subcellularLocation>
        <location evidence="1">Cell membrane</location>
    </subcellularLocation>
</comment>
<dbReference type="InterPro" id="IPR017853">
    <property type="entry name" value="GH"/>
</dbReference>
<feature type="transmembrane region" description="Helical" evidence="12">
    <location>
        <begin position="517"/>
        <end position="538"/>
    </location>
</feature>
<protein>
    <recommendedName>
        <fullName evidence="11">Endo-1,3-beta-glucanase btgC</fullName>
    </recommendedName>
    <alternativeName>
        <fullName evidence="10">Laminarinase btgC</fullName>
    </alternativeName>
</protein>
<dbReference type="PANTHER" id="PTHR16631:SF17">
    <property type="entry name" value="GLUCAN ENDO-1,3-BETA-GLUCOSIDASE BTGC"/>
    <property type="match status" value="1"/>
</dbReference>
<name>A0A3N1KVA5_9PROT</name>
<organism evidence="13 14">
    <name type="scientific">Stella humosa</name>
    <dbReference type="NCBI Taxonomy" id="94"/>
    <lineage>
        <taxon>Bacteria</taxon>
        <taxon>Pseudomonadati</taxon>
        <taxon>Pseudomonadota</taxon>
        <taxon>Alphaproteobacteria</taxon>
        <taxon>Rhodospirillales</taxon>
        <taxon>Stellaceae</taxon>
        <taxon>Stella</taxon>
    </lineage>
</organism>
<keyword evidence="7" id="KW-0961">Cell wall biogenesis/degradation</keyword>
<comment type="function">
    <text evidence="9">Glucanases play a role in cell expansion during growth, in cell-cell fusion during mating, and in spore release during sporulation. This enzyme may be involved in beta-glucan degradation. Active on laminarin and lichenan.</text>
</comment>
<evidence type="ECO:0000256" key="3">
    <source>
        <dbReference type="ARBA" id="ARBA00022801"/>
    </source>
</evidence>
<keyword evidence="12" id="KW-1133">Transmembrane helix</keyword>
<dbReference type="SUPFAM" id="SSF51445">
    <property type="entry name" value="(Trans)glycosidases"/>
    <property type="match status" value="1"/>
</dbReference>
<keyword evidence="14" id="KW-1185">Reference proteome</keyword>
<reference evidence="13 14" key="1">
    <citation type="submission" date="2018-11" db="EMBL/GenBank/DDBJ databases">
        <title>Genomic Encyclopedia of Type Strains, Phase IV (KMG-IV): sequencing the most valuable type-strain genomes for metagenomic binning, comparative biology and taxonomic classification.</title>
        <authorList>
            <person name="Goeker M."/>
        </authorList>
    </citation>
    <scope>NUCLEOTIDE SEQUENCE [LARGE SCALE GENOMIC DNA]</scope>
    <source>
        <strain evidence="13 14">DSM 5900</strain>
    </source>
</reference>